<dbReference type="PANTHER" id="PTHR10695:SF46">
    <property type="entry name" value="BIFUNCTIONAL COENZYME A SYNTHASE-RELATED"/>
    <property type="match status" value="1"/>
</dbReference>
<dbReference type="InterPro" id="IPR027417">
    <property type="entry name" value="P-loop_NTPase"/>
</dbReference>
<sequence length="202" mass="22506">MFKVGLTGGIGSGKSSAVRYFQSLGIKVLDADQIARQIVQAGQPALQQIKQEFGESALDESGALNRSWMREQIFTEPESKDRLEAITHPLIRQRIIQAMAEPHVTDYLIVDIPLLIEKAYQSLFDAVLVVDCLPEQQIKRVQQRDGSDIALIKGIMKAQASRGERQQSATHVLDNSDTLVHLHQQIDRLHQAFLKLAGSAVR</sequence>
<dbReference type="CDD" id="cd02022">
    <property type="entry name" value="DPCK"/>
    <property type="match status" value="1"/>
</dbReference>
<proteinExistence type="inferred from homology"/>
<dbReference type="HAMAP" id="MF_00376">
    <property type="entry name" value="Dephospho_CoA_kinase"/>
    <property type="match status" value="1"/>
</dbReference>
<feature type="binding site" evidence="5">
    <location>
        <begin position="11"/>
        <end position="16"/>
    </location>
    <ligand>
        <name>ATP</name>
        <dbReference type="ChEBI" id="CHEBI:30616"/>
    </ligand>
</feature>
<comment type="catalytic activity">
    <reaction evidence="5">
        <text>3'-dephospho-CoA + ATP = ADP + CoA + H(+)</text>
        <dbReference type="Rhea" id="RHEA:18245"/>
        <dbReference type="ChEBI" id="CHEBI:15378"/>
        <dbReference type="ChEBI" id="CHEBI:30616"/>
        <dbReference type="ChEBI" id="CHEBI:57287"/>
        <dbReference type="ChEBI" id="CHEBI:57328"/>
        <dbReference type="ChEBI" id="CHEBI:456216"/>
        <dbReference type="EC" id="2.7.1.24"/>
    </reaction>
</comment>
<dbReference type="GO" id="GO:0005737">
    <property type="term" value="C:cytoplasm"/>
    <property type="evidence" value="ECO:0007669"/>
    <property type="project" value="UniProtKB-SubCell"/>
</dbReference>
<dbReference type="UniPathway" id="UPA00241">
    <property type="reaction ID" value="UER00356"/>
</dbReference>
<comment type="subcellular location">
    <subcellularLocation>
        <location evidence="5">Cytoplasm</location>
    </subcellularLocation>
</comment>
<dbReference type="GO" id="GO:0004140">
    <property type="term" value="F:dephospho-CoA kinase activity"/>
    <property type="evidence" value="ECO:0007669"/>
    <property type="project" value="UniProtKB-UniRule"/>
</dbReference>
<dbReference type="Pfam" id="PF01121">
    <property type="entry name" value="CoaE"/>
    <property type="match status" value="1"/>
</dbReference>
<dbReference type="PANTHER" id="PTHR10695">
    <property type="entry name" value="DEPHOSPHO-COA KINASE-RELATED"/>
    <property type="match status" value="1"/>
</dbReference>
<keyword evidence="2 5" id="KW-0547">Nucleotide-binding</keyword>
<keyword evidence="3 5" id="KW-0067">ATP-binding</keyword>
<evidence type="ECO:0000256" key="2">
    <source>
        <dbReference type="ARBA" id="ARBA00022741"/>
    </source>
</evidence>
<comment type="similarity">
    <text evidence="1 5">Belongs to the CoaE family.</text>
</comment>
<keyword evidence="4 5" id="KW-0173">Coenzyme A biosynthesis</keyword>
<organism evidence="7">
    <name type="scientific">uncultured Thiotrichaceae bacterium</name>
    <dbReference type="NCBI Taxonomy" id="298394"/>
    <lineage>
        <taxon>Bacteria</taxon>
        <taxon>Pseudomonadati</taxon>
        <taxon>Pseudomonadota</taxon>
        <taxon>Gammaproteobacteria</taxon>
        <taxon>Thiotrichales</taxon>
        <taxon>Thiotrichaceae</taxon>
        <taxon>environmental samples</taxon>
    </lineage>
</organism>
<comment type="function">
    <text evidence="5">Catalyzes the phosphorylation of the 3'-hydroxyl group of dephosphocoenzyme A to form coenzyme A.</text>
</comment>
<evidence type="ECO:0000313" key="7">
    <source>
        <dbReference type="EMBL" id="CAA6823410.1"/>
    </source>
</evidence>
<keyword evidence="5" id="KW-0963">Cytoplasm</keyword>
<accession>A0A6S6U2F6</accession>
<dbReference type="EMBL" id="CACVAV010000361">
    <property type="protein sequence ID" value="CAA6823410.1"/>
    <property type="molecule type" value="Genomic_DNA"/>
</dbReference>
<dbReference type="Gene3D" id="3.40.50.300">
    <property type="entry name" value="P-loop containing nucleotide triphosphate hydrolases"/>
    <property type="match status" value="1"/>
</dbReference>
<evidence type="ECO:0000256" key="3">
    <source>
        <dbReference type="ARBA" id="ARBA00022840"/>
    </source>
</evidence>
<dbReference type="InterPro" id="IPR001977">
    <property type="entry name" value="Depp_CoAkinase"/>
</dbReference>
<reference evidence="7" key="1">
    <citation type="submission" date="2020-01" db="EMBL/GenBank/DDBJ databases">
        <authorList>
            <person name="Meier V. D."/>
            <person name="Meier V D."/>
        </authorList>
    </citation>
    <scope>NUCLEOTIDE SEQUENCE</scope>
    <source>
        <strain evidence="7">HLG_WM_MAG_08</strain>
    </source>
</reference>
<evidence type="ECO:0000256" key="4">
    <source>
        <dbReference type="ARBA" id="ARBA00022993"/>
    </source>
</evidence>
<dbReference type="GO" id="GO:0005524">
    <property type="term" value="F:ATP binding"/>
    <property type="evidence" value="ECO:0007669"/>
    <property type="project" value="UniProtKB-UniRule"/>
</dbReference>
<dbReference type="PROSITE" id="PS51219">
    <property type="entry name" value="DPCK"/>
    <property type="match status" value="1"/>
</dbReference>
<comment type="pathway">
    <text evidence="5">Cofactor biosynthesis; coenzyme A biosynthesis; CoA from (R)-pantothenate: step 5/5.</text>
</comment>
<gene>
    <name evidence="5" type="primary">coaE</name>
    <name evidence="7" type="ORF">HELGO_WM23639</name>
</gene>
<dbReference type="SUPFAM" id="SSF52540">
    <property type="entry name" value="P-loop containing nucleoside triphosphate hydrolases"/>
    <property type="match status" value="1"/>
</dbReference>
<dbReference type="AlphaFoldDB" id="A0A6S6U2F6"/>
<dbReference type="NCBIfam" id="TIGR00152">
    <property type="entry name" value="dephospho-CoA kinase"/>
    <property type="match status" value="1"/>
</dbReference>
<protein>
    <recommendedName>
        <fullName evidence="5 6">Dephospho-CoA kinase</fullName>
        <ecNumber evidence="5 6">2.7.1.24</ecNumber>
    </recommendedName>
    <alternativeName>
        <fullName evidence="5">Dephosphocoenzyme A kinase</fullName>
    </alternativeName>
</protein>
<name>A0A6S6U2F6_9GAMM</name>
<dbReference type="GO" id="GO:0015937">
    <property type="term" value="P:coenzyme A biosynthetic process"/>
    <property type="evidence" value="ECO:0007669"/>
    <property type="project" value="UniProtKB-UniRule"/>
</dbReference>
<keyword evidence="5 7" id="KW-0808">Transferase</keyword>
<evidence type="ECO:0000256" key="5">
    <source>
        <dbReference type="HAMAP-Rule" id="MF_00376"/>
    </source>
</evidence>
<evidence type="ECO:0000256" key="6">
    <source>
        <dbReference type="NCBIfam" id="TIGR00152"/>
    </source>
</evidence>
<evidence type="ECO:0000256" key="1">
    <source>
        <dbReference type="ARBA" id="ARBA00009018"/>
    </source>
</evidence>
<dbReference type="EC" id="2.7.1.24" evidence="5 6"/>
<keyword evidence="5 7" id="KW-0418">Kinase</keyword>